<feature type="region of interest" description="Disordered" evidence="1">
    <location>
        <begin position="72"/>
        <end position="193"/>
    </location>
</feature>
<dbReference type="WBParaSite" id="L893_g16954.t1">
    <property type="protein sequence ID" value="L893_g16954.t1"/>
    <property type="gene ID" value="L893_g16954"/>
</dbReference>
<dbReference type="AlphaFoldDB" id="A0A1I7YJB4"/>
<feature type="region of interest" description="Disordered" evidence="1">
    <location>
        <begin position="1"/>
        <end position="25"/>
    </location>
</feature>
<evidence type="ECO:0000313" key="2">
    <source>
        <dbReference type="Proteomes" id="UP000095287"/>
    </source>
</evidence>
<name>A0A1I7YJB4_9BILA</name>
<sequence length="333" mass="37214">MVAGGSMTDHHRHSRPRMPPPAFLPSLASELKKSKLKKKVIDKTVSVESITATTKPNCSFAEKAKGTSDAGYFSVADRESPSSICNEQNNNESPKATTPQGSRKNSGSNGKPTKVKSDKKKSKKGFTISSLYQAAKKEEVKPPPITDIPIANNNNRASEDEQLATTPTDSVPDAWDEGIETPRSCSSPVRSDRDEEVYVEVDKVFPPEMDRNRYKELASSLHTAPRPKYAFMPEASTSTVGCMGCHVPIAPYSDDIWKYTPPHRVDCCRRFDKTNGRADSPHSHSQRMKQRERLRLIREEMERIIPSDPWKDSSDARLYNWCSEVNCKPLDAD</sequence>
<reference evidence="3" key="1">
    <citation type="submission" date="2016-11" db="UniProtKB">
        <authorList>
            <consortium name="WormBaseParasite"/>
        </authorList>
    </citation>
    <scope>IDENTIFICATION</scope>
</reference>
<feature type="compositionally biased region" description="Polar residues" evidence="1">
    <location>
        <begin position="81"/>
        <end position="110"/>
    </location>
</feature>
<keyword evidence="2" id="KW-1185">Reference proteome</keyword>
<accession>A0A1I7YJB4</accession>
<evidence type="ECO:0000256" key="1">
    <source>
        <dbReference type="SAM" id="MobiDB-lite"/>
    </source>
</evidence>
<proteinExistence type="predicted"/>
<evidence type="ECO:0000313" key="3">
    <source>
        <dbReference type="WBParaSite" id="L893_g16954.t1"/>
    </source>
</evidence>
<protein>
    <submittedName>
        <fullName evidence="3">CW-type domain-containing protein</fullName>
    </submittedName>
</protein>
<dbReference type="Proteomes" id="UP000095287">
    <property type="component" value="Unplaced"/>
</dbReference>
<organism evidence="2 3">
    <name type="scientific">Steinernema glaseri</name>
    <dbReference type="NCBI Taxonomy" id="37863"/>
    <lineage>
        <taxon>Eukaryota</taxon>
        <taxon>Metazoa</taxon>
        <taxon>Ecdysozoa</taxon>
        <taxon>Nematoda</taxon>
        <taxon>Chromadorea</taxon>
        <taxon>Rhabditida</taxon>
        <taxon>Tylenchina</taxon>
        <taxon>Panagrolaimomorpha</taxon>
        <taxon>Strongyloidoidea</taxon>
        <taxon>Steinernematidae</taxon>
        <taxon>Steinernema</taxon>
    </lineage>
</organism>
<feature type="compositionally biased region" description="Basic residues" evidence="1">
    <location>
        <begin position="113"/>
        <end position="124"/>
    </location>
</feature>